<name>A0A6G7XDQ0_9MICO</name>
<dbReference type="KEGG" id="lvi:G7068_05355"/>
<accession>A0A6G7XDQ0</accession>
<dbReference type="Gene3D" id="3.90.190.10">
    <property type="entry name" value="Protein tyrosine phosphatase superfamily"/>
    <property type="match status" value="1"/>
</dbReference>
<organism evidence="3 4">
    <name type="scientific">Leucobacter viscericola</name>
    <dbReference type="NCBI Taxonomy" id="2714935"/>
    <lineage>
        <taxon>Bacteria</taxon>
        <taxon>Bacillati</taxon>
        <taxon>Actinomycetota</taxon>
        <taxon>Actinomycetes</taxon>
        <taxon>Micrococcales</taxon>
        <taxon>Microbacteriaceae</taxon>
        <taxon>Leucobacter</taxon>
    </lineage>
</organism>
<dbReference type="PROSITE" id="PS50056">
    <property type="entry name" value="TYR_PHOSPHATASE_2"/>
    <property type="match status" value="1"/>
</dbReference>
<dbReference type="RefSeq" id="WP_166289932.1">
    <property type="nucleotide sequence ID" value="NZ_CP049863.1"/>
</dbReference>
<evidence type="ECO:0000313" key="3">
    <source>
        <dbReference type="EMBL" id="QIK62695.1"/>
    </source>
</evidence>
<dbReference type="Pfam" id="PF13350">
    <property type="entry name" value="Y_phosphatase3"/>
    <property type="match status" value="1"/>
</dbReference>
<dbReference type="GO" id="GO:0004721">
    <property type="term" value="F:phosphoprotein phosphatase activity"/>
    <property type="evidence" value="ECO:0007669"/>
    <property type="project" value="InterPro"/>
</dbReference>
<dbReference type="InterPro" id="IPR000387">
    <property type="entry name" value="Tyr_Pase_dom"/>
</dbReference>
<dbReference type="InterPro" id="IPR016130">
    <property type="entry name" value="Tyr_Pase_AS"/>
</dbReference>
<dbReference type="PROSITE" id="PS00383">
    <property type="entry name" value="TYR_PHOSPHATASE_1"/>
    <property type="match status" value="1"/>
</dbReference>
<dbReference type="EMBL" id="CP049863">
    <property type="protein sequence ID" value="QIK62695.1"/>
    <property type="molecule type" value="Genomic_DNA"/>
</dbReference>
<feature type="region of interest" description="Disordered" evidence="1">
    <location>
        <begin position="1"/>
        <end position="27"/>
    </location>
</feature>
<evidence type="ECO:0000256" key="1">
    <source>
        <dbReference type="SAM" id="MobiDB-lite"/>
    </source>
</evidence>
<dbReference type="InterPro" id="IPR026893">
    <property type="entry name" value="Tyr/Ser_Pase_IphP-type"/>
</dbReference>
<dbReference type="AlphaFoldDB" id="A0A6G7XDQ0"/>
<reference evidence="3 4" key="1">
    <citation type="submission" date="2020-03" db="EMBL/GenBank/DDBJ databases">
        <title>Leucobacter sp. nov., isolated from beetles.</title>
        <authorList>
            <person name="Hyun D.-W."/>
            <person name="Bae J.-W."/>
        </authorList>
    </citation>
    <scope>NUCLEOTIDE SEQUENCE [LARGE SCALE GENOMIC DNA]</scope>
    <source>
        <strain evidence="3 4">HDW9C</strain>
    </source>
</reference>
<evidence type="ECO:0000313" key="4">
    <source>
        <dbReference type="Proteomes" id="UP000502677"/>
    </source>
</evidence>
<evidence type="ECO:0000259" key="2">
    <source>
        <dbReference type="PROSITE" id="PS50056"/>
    </source>
</evidence>
<protein>
    <submittedName>
        <fullName evidence="3">Tyrosine-protein phosphatase</fullName>
    </submittedName>
</protein>
<dbReference type="InterPro" id="IPR029021">
    <property type="entry name" value="Prot-tyrosine_phosphatase-like"/>
</dbReference>
<proteinExistence type="predicted"/>
<feature type="compositionally biased region" description="Polar residues" evidence="1">
    <location>
        <begin position="1"/>
        <end position="18"/>
    </location>
</feature>
<dbReference type="Proteomes" id="UP000502677">
    <property type="component" value="Chromosome"/>
</dbReference>
<keyword evidence="4" id="KW-1185">Reference proteome</keyword>
<feature type="domain" description="Tyrosine specific protein phosphatases" evidence="2">
    <location>
        <begin position="135"/>
        <end position="192"/>
    </location>
</feature>
<sequence>MTLIDNTTAHSLLKSSETGSREIPLTPPVNLRDLGGIPVLGGRVREGFAIRADDLATASAGYVDGLVNGGLRAVIDLRSQDELDITGRGPLGAQSAVSHHHVPLMANIGSAAGGVGGSNSTDAHKNMMDQSTYGSMYLRMFETAAPQIVTALAVIAHAPGAVAFHCAAGQDRTGVLAASLLLALGASRESVVADYVVTGQNSEAIQQRISPVLAPLIQRMGFDLNEAVRAATRKAFSEAPMHEALDTLTERYGDPLQPLRAEGLTDTLVEALRARALAPARG</sequence>
<dbReference type="SUPFAM" id="SSF52799">
    <property type="entry name" value="(Phosphotyrosine protein) phosphatases II"/>
    <property type="match status" value="1"/>
</dbReference>
<gene>
    <name evidence="3" type="ORF">G7068_05355</name>
</gene>